<proteinExistence type="predicted"/>
<dbReference type="KEGG" id="rus:RBI_I01257"/>
<feature type="chain" id="PRO_5043565954" evidence="1">
    <location>
        <begin position="26"/>
        <end position="522"/>
    </location>
</feature>
<evidence type="ECO:0000313" key="2">
    <source>
        <dbReference type="EMBL" id="CCO04969.1"/>
    </source>
</evidence>
<feature type="signal peptide" evidence="1">
    <location>
        <begin position="1"/>
        <end position="25"/>
    </location>
</feature>
<reference evidence="2 4" key="1">
    <citation type="journal article" date="2014" name="Int. J. Syst. Evol. Microbiol.">
        <title>Complete genome of a new Firmicutes species belonging to the dominant human colonic microbiota ('Ruminococcus bicirculans') reveals two chromosomes and a selective capacity to utilize plant glucans.</title>
        <authorList>
            <consortium name="NISC Comparative Sequencing Program"/>
            <person name="Wegmann U."/>
            <person name="Louis P."/>
            <person name="Goesmann A."/>
            <person name="Henrissat B."/>
            <person name="Duncan S.H."/>
            <person name="Flint H.J."/>
        </authorList>
    </citation>
    <scope>NUCLEOTIDE SEQUENCE [LARGE SCALE GENOMIC DNA]</scope>
    <source>
        <strain evidence="2 4">80/3</strain>
    </source>
</reference>
<dbReference type="Proteomes" id="UP000027600">
    <property type="component" value="Chromosome I"/>
</dbReference>
<sequence>MGKKEYLACLISLVMLGLTACSDNANKTGSEVSSGTSSAEEKDYGYGFDKFGFSRFDVETAESLTYENKTKIVYLTNYDTTFTTTDDDPRIYDEIYIENTVNEYLDKNGYDFYVDFVMNGEFDFKTGELYPNMDVYESMLKNNEQVDIVNTGLGMSALGGYGDTFNLFVERGYLEPLNDYFQTDSGKAFYDGFDGIVWKQTTCADGMIYGKTTDYTLAQPLVLLLNGDVCNEYGVNTDDIQSLEDLEPYLQSLADEGKRGLLLDSTCELYYEMAGFCRYKGVYINAETGLAENIFENEKALKYLKTVYEYSQNGYISNNVDIANDAYICSLSPAMPLYYDSSKIVSSGYLQQEELNGVVGISSSSKNKETAFELLALLNTDEELANIIYNGAEGRNYAVKDGEKYPNKNALPFYDVAATMTNSIIAESNSQDNQSKREDIAICWEHSEVSPFYGLEVSDDLAEKLEKTAAVYDDFYGLFYGDYGEYQSLDEALFAANEQLKAAGIDEVLNELNEQHGKFDKE</sequence>
<accession>A0AAW5KKP0</accession>
<dbReference type="AlphaFoldDB" id="A0AAW5KKP0"/>
<name>A0AAW5KKP0_9FIRM</name>
<dbReference type="SUPFAM" id="SSF53850">
    <property type="entry name" value="Periplasmic binding protein-like II"/>
    <property type="match status" value="1"/>
</dbReference>
<dbReference type="RefSeq" id="WP_038671832.1">
    <property type="nucleotide sequence ID" value="NZ_CAKVQR010000010.1"/>
</dbReference>
<dbReference type="Proteomes" id="UP001206236">
    <property type="component" value="Unassembled WGS sequence"/>
</dbReference>
<dbReference type="EMBL" id="JANGCN010000038">
    <property type="protein sequence ID" value="MCQ5154129.1"/>
    <property type="molecule type" value="Genomic_DNA"/>
</dbReference>
<dbReference type="EMBL" id="HF545616">
    <property type="protein sequence ID" value="CCO04969.1"/>
    <property type="molecule type" value="Genomic_DNA"/>
</dbReference>
<organism evidence="3 5">
    <name type="scientific">Ruminococcus bicirculans</name>
    <name type="common">ex Wegman et al. 2014</name>
    <dbReference type="NCBI Taxonomy" id="1160721"/>
    <lineage>
        <taxon>Bacteria</taxon>
        <taxon>Bacillati</taxon>
        <taxon>Bacillota</taxon>
        <taxon>Clostridia</taxon>
        <taxon>Eubacteriales</taxon>
        <taxon>Oscillospiraceae</taxon>
        <taxon>Ruminococcus</taxon>
    </lineage>
</organism>
<reference evidence="3" key="2">
    <citation type="submission" date="2022-06" db="EMBL/GenBank/DDBJ databases">
        <title>Isolation of gut microbiota from human fecal samples.</title>
        <authorList>
            <person name="Pamer E.G."/>
            <person name="Barat B."/>
            <person name="Waligurski E."/>
            <person name="Medina S."/>
            <person name="Paddock L."/>
            <person name="Mostad J."/>
        </authorList>
    </citation>
    <scope>NUCLEOTIDE SEQUENCE</scope>
    <source>
        <strain evidence="3">DFI.5.57</strain>
    </source>
</reference>
<evidence type="ECO:0000256" key="1">
    <source>
        <dbReference type="SAM" id="SignalP"/>
    </source>
</evidence>
<evidence type="ECO:0000313" key="5">
    <source>
        <dbReference type="Proteomes" id="UP001206236"/>
    </source>
</evidence>
<evidence type="ECO:0000313" key="3">
    <source>
        <dbReference type="EMBL" id="MCQ5154129.1"/>
    </source>
</evidence>
<keyword evidence="4" id="KW-1185">Reference proteome</keyword>
<protein>
    <submittedName>
        <fullName evidence="3">ABC transporter substrate-binding protein</fullName>
    </submittedName>
</protein>
<dbReference type="Gene3D" id="3.40.190.10">
    <property type="entry name" value="Periplasmic binding protein-like II"/>
    <property type="match status" value="2"/>
</dbReference>
<keyword evidence="1" id="KW-0732">Signal</keyword>
<evidence type="ECO:0000313" key="4">
    <source>
        <dbReference type="Proteomes" id="UP000027600"/>
    </source>
</evidence>
<gene>
    <name evidence="3" type="ORF">NE632_12535</name>
    <name evidence="2" type="ORF">RBI_I01257</name>
</gene>
<dbReference type="PROSITE" id="PS51257">
    <property type="entry name" value="PROKAR_LIPOPROTEIN"/>
    <property type="match status" value="1"/>
</dbReference>